<keyword evidence="3 4" id="KW-0812">Transmembrane</keyword>
<dbReference type="Proteomes" id="UP001163105">
    <property type="component" value="Unassembled WGS sequence"/>
</dbReference>
<comment type="similarity">
    <text evidence="1">Belongs to the glycosyltransferase 32 family.</text>
</comment>
<keyword evidence="2" id="KW-0808">Transferase</keyword>
<reference evidence="4" key="1">
    <citation type="submission" date="2023-01" db="EMBL/GenBank/DDBJ databases">
        <title>The growth and conidiation of Purpureocillium lavendulum are regulated by nitrogen source and histone H3K14 acetylation.</title>
        <authorList>
            <person name="Tang P."/>
            <person name="Han J."/>
            <person name="Zhang C."/>
            <person name="Tang P."/>
            <person name="Qi F."/>
            <person name="Zhang K."/>
            <person name="Liang L."/>
        </authorList>
    </citation>
    <scope>NUCLEOTIDE SEQUENCE</scope>
    <source>
        <strain evidence="4">YMF1.00683</strain>
    </source>
</reference>
<proteinExistence type="inferred from homology"/>
<dbReference type="GO" id="GO:0000030">
    <property type="term" value="F:mannosyltransferase activity"/>
    <property type="evidence" value="ECO:0007669"/>
    <property type="project" value="TreeGrafter"/>
</dbReference>
<keyword evidence="3" id="KW-1133">Transmembrane helix</keyword>
<dbReference type="SUPFAM" id="SSF53448">
    <property type="entry name" value="Nucleotide-diphospho-sugar transferases"/>
    <property type="match status" value="1"/>
</dbReference>
<dbReference type="PANTHER" id="PTHR32385:SF15">
    <property type="entry name" value="INOSITOL PHOSPHOCERAMIDE MANNOSYLTRANSFERASE 1"/>
    <property type="match status" value="1"/>
</dbReference>
<keyword evidence="3" id="KW-0472">Membrane</keyword>
<keyword evidence="5" id="KW-1185">Reference proteome</keyword>
<dbReference type="InterPro" id="IPR029044">
    <property type="entry name" value="Nucleotide-diphossugar_trans"/>
</dbReference>
<dbReference type="GO" id="GO:0016020">
    <property type="term" value="C:membrane"/>
    <property type="evidence" value="ECO:0007669"/>
    <property type="project" value="GOC"/>
</dbReference>
<dbReference type="PANTHER" id="PTHR32385">
    <property type="entry name" value="MANNOSYL PHOSPHORYLINOSITOL CERAMIDE SYNTHASE"/>
    <property type="match status" value="1"/>
</dbReference>
<dbReference type="EMBL" id="JAQHRD010000004">
    <property type="protein sequence ID" value="KAJ6442400.1"/>
    <property type="molecule type" value="Genomic_DNA"/>
</dbReference>
<protein>
    <submittedName>
        <fullName evidence="4">Magnesium transport protein CorA, transmembrane region</fullName>
    </submittedName>
</protein>
<dbReference type="AlphaFoldDB" id="A0AB34FU05"/>
<evidence type="ECO:0000313" key="5">
    <source>
        <dbReference type="Proteomes" id="UP001163105"/>
    </source>
</evidence>
<evidence type="ECO:0000256" key="2">
    <source>
        <dbReference type="ARBA" id="ARBA00022679"/>
    </source>
</evidence>
<dbReference type="InterPro" id="IPR051706">
    <property type="entry name" value="Glycosyltransferase_domain"/>
</dbReference>
<evidence type="ECO:0000256" key="3">
    <source>
        <dbReference type="SAM" id="Phobius"/>
    </source>
</evidence>
<comment type="caution">
    <text evidence="4">The sequence shown here is derived from an EMBL/GenBank/DDBJ whole genome shotgun (WGS) entry which is preliminary data.</text>
</comment>
<gene>
    <name evidence="4" type="primary">CSG1</name>
    <name evidence="4" type="ORF">O9K51_05959</name>
</gene>
<evidence type="ECO:0000256" key="1">
    <source>
        <dbReference type="ARBA" id="ARBA00009003"/>
    </source>
</evidence>
<dbReference type="Pfam" id="PF04488">
    <property type="entry name" value="Gly_transf_sug"/>
    <property type="match status" value="1"/>
</dbReference>
<dbReference type="Gene3D" id="3.90.550.20">
    <property type="match status" value="1"/>
</dbReference>
<evidence type="ECO:0000313" key="4">
    <source>
        <dbReference type="EMBL" id="KAJ6442400.1"/>
    </source>
</evidence>
<dbReference type="GO" id="GO:0051999">
    <property type="term" value="P:mannosyl-inositol phosphorylceramide biosynthetic process"/>
    <property type="evidence" value="ECO:0007669"/>
    <property type="project" value="TreeGrafter"/>
</dbReference>
<accession>A0AB34FU05</accession>
<dbReference type="InterPro" id="IPR007577">
    <property type="entry name" value="GlycoTrfase_DXD_sugar-bd_CS"/>
</dbReference>
<sequence length="258" mass="29049">MSSCRTLHPGWQFNLWSDSSGRAFMAEHYPEILPHYTGYGQDIQRANVLRYSILHRYGGVYFDLDITCLTALDETPLMELPFVTPGAHPAGVNNAFILAQPGHPFLSHILAAVPTHDLYWGLPMRLPYVENMFSTGCMFFSNMWMGYVKDVIEGRQEEEVYILADENGNMDPHMWRGMVQSTIMAHAGASSWHSWDAAAIMTLGKHFGLAVTVFASGAALAMVCSIRICLRTRIRRSQSWLEPSGIGMIRKDMSKRDV</sequence>
<name>A0AB34FU05_9HYPO</name>
<feature type="transmembrane region" description="Helical" evidence="3">
    <location>
        <begin position="207"/>
        <end position="230"/>
    </location>
</feature>
<organism evidence="4 5">
    <name type="scientific">Purpureocillium lavendulum</name>
    <dbReference type="NCBI Taxonomy" id="1247861"/>
    <lineage>
        <taxon>Eukaryota</taxon>
        <taxon>Fungi</taxon>
        <taxon>Dikarya</taxon>
        <taxon>Ascomycota</taxon>
        <taxon>Pezizomycotina</taxon>
        <taxon>Sordariomycetes</taxon>
        <taxon>Hypocreomycetidae</taxon>
        <taxon>Hypocreales</taxon>
        <taxon>Ophiocordycipitaceae</taxon>
        <taxon>Purpureocillium</taxon>
    </lineage>
</organism>